<gene>
    <name evidence="6" type="ORF">JFN87_17420</name>
</gene>
<reference evidence="6" key="1">
    <citation type="submission" date="2021-03" db="EMBL/GenBank/DDBJ databases">
        <title>Whole genome sequence of Streptomyces bomunensis MMS17-BM035.</title>
        <authorList>
            <person name="Lee J.H."/>
        </authorList>
    </citation>
    <scope>NUCLEOTIDE SEQUENCE</scope>
    <source>
        <strain evidence="6">MMS17-BM035</strain>
    </source>
</reference>
<dbReference type="PROSITE" id="PS51318">
    <property type="entry name" value="TAT"/>
    <property type="match status" value="1"/>
</dbReference>
<evidence type="ECO:0000313" key="7">
    <source>
        <dbReference type="Proteomes" id="UP000670475"/>
    </source>
</evidence>
<keyword evidence="2" id="KW-0677">Repeat</keyword>
<accession>A0A940MAF9</accession>
<proteinExistence type="predicted"/>
<keyword evidence="5" id="KW-0732">Signal</keyword>
<evidence type="ECO:0000313" key="6">
    <source>
        <dbReference type="EMBL" id="MBP0459270.1"/>
    </source>
</evidence>
<protein>
    <recommendedName>
        <fullName evidence="8">ABC transporter ATP-binding protein</fullName>
    </recommendedName>
</protein>
<dbReference type="PANTHER" id="PTHR43790:SF9">
    <property type="entry name" value="GALACTOFURANOSE TRANSPORTER ATP-BINDING PROTEIN YTFR"/>
    <property type="match status" value="1"/>
</dbReference>
<dbReference type="SUPFAM" id="SSF52540">
    <property type="entry name" value="P-loop containing nucleoside triphosphate hydrolases"/>
    <property type="match status" value="1"/>
</dbReference>
<feature type="non-terminal residue" evidence="6">
    <location>
        <position position="117"/>
    </location>
</feature>
<feature type="chain" id="PRO_5036746149" description="ABC transporter ATP-binding protein" evidence="5">
    <location>
        <begin position="23"/>
        <end position="117"/>
    </location>
</feature>
<dbReference type="AlphaFoldDB" id="A0A940MAF9"/>
<dbReference type="Gene3D" id="3.40.50.300">
    <property type="entry name" value="P-loop containing nucleotide triphosphate hydrolases"/>
    <property type="match status" value="1"/>
</dbReference>
<evidence type="ECO:0000256" key="3">
    <source>
        <dbReference type="ARBA" id="ARBA00022741"/>
    </source>
</evidence>
<keyword evidence="7" id="KW-1185">Reference proteome</keyword>
<keyword evidence="1" id="KW-0813">Transport</keyword>
<keyword evidence="4" id="KW-0067">ATP-binding</keyword>
<keyword evidence="3" id="KW-0547">Nucleotide-binding</keyword>
<dbReference type="InterPro" id="IPR006311">
    <property type="entry name" value="TAT_signal"/>
</dbReference>
<sequence>MHLSRRGLLAAGSALGAAGAVAATAPGAAAHGDEPQVLSGAIRRVASSGAGVVFFSHGLDEVLELADRVVVSRGGRVAAEQATTRLDHDTIVRLIAGREIAETVVTSVDELGDPVLT</sequence>
<name>A0A940MAF9_9ACTN</name>
<evidence type="ECO:0000256" key="2">
    <source>
        <dbReference type="ARBA" id="ARBA00022737"/>
    </source>
</evidence>
<dbReference type="Proteomes" id="UP000670475">
    <property type="component" value="Unassembled WGS sequence"/>
</dbReference>
<dbReference type="InterPro" id="IPR050107">
    <property type="entry name" value="ABC_carbohydrate_import_ATPase"/>
</dbReference>
<comment type="caution">
    <text evidence="6">The sequence shown here is derived from an EMBL/GenBank/DDBJ whole genome shotgun (WGS) entry which is preliminary data.</text>
</comment>
<evidence type="ECO:0000256" key="5">
    <source>
        <dbReference type="SAM" id="SignalP"/>
    </source>
</evidence>
<dbReference type="InterPro" id="IPR027417">
    <property type="entry name" value="P-loop_NTPase"/>
</dbReference>
<dbReference type="GO" id="GO:0005524">
    <property type="term" value="F:ATP binding"/>
    <property type="evidence" value="ECO:0007669"/>
    <property type="project" value="UniProtKB-KW"/>
</dbReference>
<evidence type="ECO:0008006" key="8">
    <source>
        <dbReference type="Google" id="ProtNLM"/>
    </source>
</evidence>
<dbReference type="PANTHER" id="PTHR43790">
    <property type="entry name" value="CARBOHYDRATE TRANSPORT ATP-BINDING PROTEIN MG119-RELATED"/>
    <property type="match status" value="1"/>
</dbReference>
<dbReference type="EMBL" id="JAGIQL010000067">
    <property type="protein sequence ID" value="MBP0459270.1"/>
    <property type="molecule type" value="Genomic_DNA"/>
</dbReference>
<organism evidence="6 7">
    <name type="scientific">Streptomyces montanisoli</name>
    <dbReference type="NCBI Taxonomy" id="2798581"/>
    <lineage>
        <taxon>Bacteria</taxon>
        <taxon>Bacillati</taxon>
        <taxon>Actinomycetota</taxon>
        <taxon>Actinomycetes</taxon>
        <taxon>Kitasatosporales</taxon>
        <taxon>Streptomycetaceae</taxon>
        <taxon>Streptomyces</taxon>
    </lineage>
</organism>
<evidence type="ECO:0000256" key="4">
    <source>
        <dbReference type="ARBA" id="ARBA00022840"/>
    </source>
</evidence>
<feature type="signal peptide" evidence="5">
    <location>
        <begin position="1"/>
        <end position="22"/>
    </location>
</feature>
<evidence type="ECO:0000256" key="1">
    <source>
        <dbReference type="ARBA" id="ARBA00022448"/>
    </source>
</evidence>